<dbReference type="CDD" id="cd06170">
    <property type="entry name" value="LuxR_C_like"/>
    <property type="match status" value="1"/>
</dbReference>
<evidence type="ECO:0000256" key="2">
    <source>
        <dbReference type="ARBA" id="ARBA00023015"/>
    </source>
</evidence>
<dbReference type="Proteomes" id="UP001336250">
    <property type="component" value="Unassembled WGS sequence"/>
</dbReference>
<evidence type="ECO:0000256" key="3">
    <source>
        <dbReference type="ARBA" id="ARBA00023125"/>
    </source>
</evidence>
<dbReference type="GO" id="GO:0000160">
    <property type="term" value="P:phosphorelay signal transduction system"/>
    <property type="evidence" value="ECO:0007669"/>
    <property type="project" value="InterPro"/>
</dbReference>
<dbReference type="PRINTS" id="PR00038">
    <property type="entry name" value="HTHLUXR"/>
</dbReference>
<keyword evidence="2" id="KW-0805">Transcription regulation</keyword>
<gene>
    <name evidence="8" type="ORF">V4F39_24975</name>
</gene>
<dbReference type="PROSITE" id="PS50043">
    <property type="entry name" value="HTH_LUXR_2"/>
    <property type="match status" value="1"/>
</dbReference>
<dbReference type="InterPro" id="IPR039420">
    <property type="entry name" value="WalR-like"/>
</dbReference>
<dbReference type="InterPro" id="IPR000792">
    <property type="entry name" value="Tscrpt_reg_LuxR_C"/>
</dbReference>
<evidence type="ECO:0000259" key="6">
    <source>
        <dbReference type="PROSITE" id="PS50043"/>
    </source>
</evidence>
<dbReference type="InterPro" id="IPR016032">
    <property type="entry name" value="Sig_transdc_resp-reg_C-effctor"/>
</dbReference>
<evidence type="ECO:0000256" key="4">
    <source>
        <dbReference type="ARBA" id="ARBA00023163"/>
    </source>
</evidence>
<dbReference type="SMART" id="SM00448">
    <property type="entry name" value="REC"/>
    <property type="match status" value="1"/>
</dbReference>
<dbReference type="SUPFAM" id="SSF52172">
    <property type="entry name" value="CheY-like"/>
    <property type="match status" value="1"/>
</dbReference>
<dbReference type="GO" id="GO:0003677">
    <property type="term" value="F:DNA binding"/>
    <property type="evidence" value="ECO:0007669"/>
    <property type="project" value="UniProtKB-KW"/>
</dbReference>
<dbReference type="InterPro" id="IPR001789">
    <property type="entry name" value="Sig_transdc_resp-reg_receiver"/>
</dbReference>
<dbReference type="PROSITE" id="PS50110">
    <property type="entry name" value="RESPONSE_REGULATORY"/>
    <property type="match status" value="1"/>
</dbReference>
<dbReference type="InterPro" id="IPR011006">
    <property type="entry name" value="CheY-like_superfamily"/>
</dbReference>
<dbReference type="InterPro" id="IPR058245">
    <property type="entry name" value="NreC/VraR/RcsB-like_REC"/>
</dbReference>
<evidence type="ECO:0000256" key="1">
    <source>
        <dbReference type="ARBA" id="ARBA00022553"/>
    </source>
</evidence>
<protein>
    <submittedName>
        <fullName evidence="8">Response regulator transcription factor</fullName>
    </submittedName>
</protein>
<dbReference type="PANTHER" id="PTHR43214:SF41">
    <property type="entry name" value="NITRATE_NITRITE RESPONSE REGULATOR PROTEIN NARP"/>
    <property type="match status" value="1"/>
</dbReference>
<dbReference type="Pfam" id="PF00196">
    <property type="entry name" value="GerE"/>
    <property type="match status" value="1"/>
</dbReference>
<dbReference type="CDD" id="cd17535">
    <property type="entry name" value="REC_NarL-like"/>
    <property type="match status" value="1"/>
</dbReference>
<keyword evidence="1 5" id="KW-0597">Phosphoprotein</keyword>
<feature type="domain" description="Response regulatory" evidence="7">
    <location>
        <begin position="24"/>
        <end position="140"/>
    </location>
</feature>
<sequence>MSAARPPEATSMGADERGVDAMVRLLLIDDHPLVRDGLRARLGGIDGIEVVGEAGHAREALAAVEALRPTMALVDIGMKEVNGIELTLMLSQRHPELAVLILSMYDNPEYVQQAMQAGARGYVLKDAPSSEIVGAIQTVRQGGTYLSPSVTKRLFRAQEPKPLLSPRESEILACLAKGQSSKQIAEALGLSVRTVETHRQNIKRKLVIDGQAELIKYAVEHVRRYGG</sequence>
<keyword evidence="4" id="KW-0804">Transcription</keyword>
<organism evidence="8 9">
    <name type="scientific">Aquincola agrisoli</name>
    <dbReference type="NCBI Taxonomy" id="3119538"/>
    <lineage>
        <taxon>Bacteria</taxon>
        <taxon>Pseudomonadati</taxon>
        <taxon>Pseudomonadota</taxon>
        <taxon>Betaproteobacteria</taxon>
        <taxon>Burkholderiales</taxon>
        <taxon>Sphaerotilaceae</taxon>
        <taxon>Aquincola</taxon>
    </lineage>
</organism>
<dbReference type="AlphaFoldDB" id="A0AAW9QDQ1"/>
<dbReference type="SUPFAM" id="SSF46894">
    <property type="entry name" value="C-terminal effector domain of the bipartite response regulators"/>
    <property type="match status" value="1"/>
</dbReference>
<dbReference type="SMART" id="SM00421">
    <property type="entry name" value="HTH_LUXR"/>
    <property type="match status" value="1"/>
</dbReference>
<dbReference type="Gene3D" id="3.40.50.2300">
    <property type="match status" value="1"/>
</dbReference>
<feature type="domain" description="HTH luxR-type" evidence="6">
    <location>
        <begin position="157"/>
        <end position="222"/>
    </location>
</feature>
<evidence type="ECO:0000256" key="5">
    <source>
        <dbReference type="PROSITE-ProRule" id="PRU00169"/>
    </source>
</evidence>
<dbReference type="Pfam" id="PF00072">
    <property type="entry name" value="Response_reg"/>
    <property type="match status" value="1"/>
</dbReference>
<evidence type="ECO:0000313" key="9">
    <source>
        <dbReference type="Proteomes" id="UP001336250"/>
    </source>
</evidence>
<dbReference type="PROSITE" id="PS00622">
    <property type="entry name" value="HTH_LUXR_1"/>
    <property type="match status" value="1"/>
</dbReference>
<keyword evidence="9" id="KW-1185">Reference proteome</keyword>
<evidence type="ECO:0000313" key="8">
    <source>
        <dbReference type="EMBL" id="MEF7617191.1"/>
    </source>
</evidence>
<dbReference type="EMBL" id="JAZIBG010000054">
    <property type="protein sequence ID" value="MEF7617191.1"/>
    <property type="molecule type" value="Genomic_DNA"/>
</dbReference>
<keyword evidence="3" id="KW-0238">DNA-binding</keyword>
<name>A0AAW9QDQ1_9BURK</name>
<dbReference type="PANTHER" id="PTHR43214">
    <property type="entry name" value="TWO-COMPONENT RESPONSE REGULATOR"/>
    <property type="match status" value="1"/>
</dbReference>
<comment type="caution">
    <text evidence="8">The sequence shown here is derived from an EMBL/GenBank/DDBJ whole genome shotgun (WGS) entry which is preliminary data.</text>
</comment>
<feature type="modified residue" description="4-aspartylphosphate" evidence="5">
    <location>
        <position position="75"/>
    </location>
</feature>
<proteinExistence type="predicted"/>
<dbReference type="GO" id="GO:0006355">
    <property type="term" value="P:regulation of DNA-templated transcription"/>
    <property type="evidence" value="ECO:0007669"/>
    <property type="project" value="InterPro"/>
</dbReference>
<reference evidence="8 9" key="1">
    <citation type="submission" date="2024-02" db="EMBL/GenBank/DDBJ databases">
        <title>Genome sequence of Aquincola sp. MAHUQ-54.</title>
        <authorList>
            <person name="Huq M.A."/>
        </authorList>
    </citation>
    <scope>NUCLEOTIDE SEQUENCE [LARGE SCALE GENOMIC DNA]</scope>
    <source>
        <strain evidence="8 9">MAHUQ-54</strain>
    </source>
</reference>
<evidence type="ECO:0000259" key="7">
    <source>
        <dbReference type="PROSITE" id="PS50110"/>
    </source>
</evidence>
<accession>A0AAW9QDQ1</accession>